<keyword evidence="3" id="KW-1185">Reference proteome</keyword>
<organism evidence="2 3">
    <name type="scientific">Mythimna separata</name>
    <name type="common">Oriental armyworm</name>
    <name type="synonym">Pseudaletia separata</name>
    <dbReference type="NCBI Taxonomy" id="271217"/>
    <lineage>
        <taxon>Eukaryota</taxon>
        <taxon>Metazoa</taxon>
        <taxon>Ecdysozoa</taxon>
        <taxon>Arthropoda</taxon>
        <taxon>Hexapoda</taxon>
        <taxon>Insecta</taxon>
        <taxon>Pterygota</taxon>
        <taxon>Neoptera</taxon>
        <taxon>Endopterygota</taxon>
        <taxon>Lepidoptera</taxon>
        <taxon>Glossata</taxon>
        <taxon>Ditrysia</taxon>
        <taxon>Noctuoidea</taxon>
        <taxon>Noctuidae</taxon>
        <taxon>Noctuinae</taxon>
        <taxon>Hadenini</taxon>
        <taxon>Mythimna</taxon>
    </lineage>
</organism>
<reference evidence="2" key="1">
    <citation type="submission" date="2023-03" db="EMBL/GenBank/DDBJ databases">
        <title>Chromosome-level genomes of two armyworms, Mythimna separata and Mythimna loreyi, provide insights into the biosynthesis and reception of sex pheromones.</title>
        <authorList>
            <person name="Zhao H."/>
        </authorList>
    </citation>
    <scope>NUCLEOTIDE SEQUENCE</scope>
    <source>
        <strain evidence="2">BeijingLab</strain>
        <tissue evidence="2">Pupa</tissue>
    </source>
</reference>
<gene>
    <name evidence="2" type="ORF">PYW07_010954</name>
</gene>
<accession>A0AAD7Y8H5</accession>
<dbReference type="GO" id="GO:0050660">
    <property type="term" value="F:flavin adenine dinucleotide binding"/>
    <property type="evidence" value="ECO:0007669"/>
    <property type="project" value="InterPro"/>
</dbReference>
<dbReference type="EMBL" id="JARGEI010000029">
    <property type="protein sequence ID" value="KAJ8706177.1"/>
    <property type="molecule type" value="Genomic_DNA"/>
</dbReference>
<dbReference type="GO" id="GO:0016491">
    <property type="term" value="F:oxidoreductase activity"/>
    <property type="evidence" value="ECO:0007669"/>
    <property type="project" value="TreeGrafter"/>
</dbReference>
<sequence>MADAATALATIQSMQLTLQMIQSLVPTAWRYPAQYTVENGDTFDFIVVGGGSAGSVVGSRLTENKTARVLVIEAGGYPPLESELPAWFTLLARSAYDFNYTSENDGKTAQNLQGEYIKFTHSDEK</sequence>
<dbReference type="Proteomes" id="UP001231518">
    <property type="component" value="Chromosome 26"/>
</dbReference>
<dbReference type="InterPro" id="IPR012132">
    <property type="entry name" value="GMC_OxRdtase"/>
</dbReference>
<protein>
    <recommendedName>
        <fullName evidence="4">Glucose-methanol-choline oxidoreductase N-terminal domain-containing protein</fullName>
    </recommendedName>
</protein>
<name>A0AAD7Y8H5_MYTSE</name>
<dbReference type="PANTHER" id="PTHR11552">
    <property type="entry name" value="GLUCOSE-METHANOL-CHOLINE GMC OXIDOREDUCTASE"/>
    <property type="match status" value="1"/>
</dbReference>
<evidence type="ECO:0008006" key="4">
    <source>
        <dbReference type="Google" id="ProtNLM"/>
    </source>
</evidence>
<dbReference type="AlphaFoldDB" id="A0AAD7Y8H5"/>
<comment type="caution">
    <text evidence="2">The sequence shown here is derived from an EMBL/GenBank/DDBJ whole genome shotgun (WGS) entry which is preliminary data.</text>
</comment>
<dbReference type="SUPFAM" id="SSF51905">
    <property type="entry name" value="FAD/NAD(P)-binding domain"/>
    <property type="match status" value="1"/>
</dbReference>
<dbReference type="Gene3D" id="3.50.50.60">
    <property type="entry name" value="FAD/NAD(P)-binding domain"/>
    <property type="match status" value="1"/>
</dbReference>
<evidence type="ECO:0000313" key="2">
    <source>
        <dbReference type="EMBL" id="KAJ8706177.1"/>
    </source>
</evidence>
<dbReference type="Gene3D" id="3.30.560.10">
    <property type="entry name" value="Glucose Oxidase, domain 3"/>
    <property type="match status" value="1"/>
</dbReference>
<evidence type="ECO:0000256" key="1">
    <source>
        <dbReference type="ARBA" id="ARBA00010790"/>
    </source>
</evidence>
<comment type="similarity">
    <text evidence="1">Belongs to the GMC oxidoreductase family.</text>
</comment>
<evidence type="ECO:0000313" key="3">
    <source>
        <dbReference type="Proteomes" id="UP001231518"/>
    </source>
</evidence>
<proteinExistence type="inferred from homology"/>
<dbReference type="InterPro" id="IPR036188">
    <property type="entry name" value="FAD/NAD-bd_sf"/>
</dbReference>
<dbReference type="PANTHER" id="PTHR11552:SF147">
    <property type="entry name" value="CHOLINE DEHYDROGENASE, MITOCHONDRIAL"/>
    <property type="match status" value="1"/>
</dbReference>